<dbReference type="GO" id="GO:0016020">
    <property type="term" value="C:membrane"/>
    <property type="evidence" value="ECO:0007669"/>
    <property type="project" value="UniProtKB-SubCell"/>
</dbReference>
<accession>A0A914A3I0</accession>
<dbReference type="EnsemblMetazoa" id="XM_038202216.1">
    <property type="protein sequence ID" value="XP_038058144.1"/>
    <property type="gene ID" value="LOC119729592"/>
</dbReference>
<keyword evidence="4" id="KW-0186">Copper</keyword>
<dbReference type="Pfam" id="PF04145">
    <property type="entry name" value="Ctr"/>
    <property type="match status" value="1"/>
</dbReference>
<evidence type="ECO:0000256" key="4">
    <source>
        <dbReference type="RuleBase" id="RU367022"/>
    </source>
</evidence>
<proteinExistence type="inferred from homology"/>
<evidence type="ECO:0000313" key="7">
    <source>
        <dbReference type="Proteomes" id="UP000887568"/>
    </source>
</evidence>
<dbReference type="OrthoDB" id="73901at2759"/>
<keyword evidence="2 4" id="KW-1133">Transmembrane helix</keyword>
<name>A0A914A3I0_PATMI</name>
<dbReference type="AlphaFoldDB" id="A0A914A3I0"/>
<dbReference type="GO" id="GO:0005375">
    <property type="term" value="F:copper ion transmembrane transporter activity"/>
    <property type="evidence" value="ECO:0007669"/>
    <property type="project" value="UniProtKB-UniRule"/>
</dbReference>
<dbReference type="OMA" id="MAMESFY"/>
<evidence type="ECO:0000256" key="5">
    <source>
        <dbReference type="SAM" id="MobiDB-lite"/>
    </source>
</evidence>
<feature type="transmembrane region" description="Helical" evidence="4">
    <location>
        <begin position="225"/>
        <end position="253"/>
    </location>
</feature>
<feature type="region of interest" description="Disordered" evidence="5">
    <location>
        <begin position="281"/>
        <end position="307"/>
    </location>
</feature>
<keyword evidence="4" id="KW-0406">Ion transport</keyword>
<keyword evidence="4" id="KW-0187">Copper transport</keyword>
<comment type="similarity">
    <text evidence="4">Belongs to the copper transporter (Ctr) (TC 1.A.56) family. SLC31A subfamily.</text>
</comment>
<keyword evidence="7" id="KW-1185">Reference proteome</keyword>
<reference evidence="6" key="1">
    <citation type="submission" date="2022-11" db="UniProtKB">
        <authorList>
            <consortium name="EnsemblMetazoa"/>
        </authorList>
    </citation>
    <scope>IDENTIFICATION</scope>
</reference>
<dbReference type="GeneID" id="119729592"/>
<keyword evidence="1 4" id="KW-0812">Transmembrane</keyword>
<comment type="subcellular location">
    <subcellularLocation>
        <location evidence="4">Membrane</location>
        <topology evidence="4">Multi-pass membrane protein</topology>
    </subcellularLocation>
</comment>
<dbReference type="RefSeq" id="XP_038058144.1">
    <property type="nucleotide sequence ID" value="XM_038202216.1"/>
</dbReference>
<evidence type="ECO:0000313" key="6">
    <source>
        <dbReference type="EnsemblMetazoa" id="XP_038058144.1"/>
    </source>
</evidence>
<dbReference type="PANTHER" id="PTHR12483">
    <property type="entry name" value="SOLUTE CARRIER FAMILY 31 COPPER TRANSPORTERS"/>
    <property type="match status" value="1"/>
</dbReference>
<keyword evidence="3 4" id="KW-0472">Membrane</keyword>
<protein>
    <recommendedName>
        <fullName evidence="4">Copper transport protein</fullName>
    </recommendedName>
</protein>
<organism evidence="6 7">
    <name type="scientific">Patiria miniata</name>
    <name type="common">Bat star</name>
    <name type="synonym">Asterina miniata</name>
    <dbReference type="NCBI Taxonomy" id="46514"/>
    <lineage>
        <taxon>Eukaryota</taxon>
        <taxon>Metazoa</taxon>
        <taxon>Echinodermata</taxon>
        <taxon>Eleutherozoa</taxon>
        <taxon>Asterozoa</taxon>
        <taxon>Asteroidea</taxon>
        <taxon>Valvatacea</taxon>
        <taxon>Valvatida</taxon>
        <taxon>Asterinidae</taxon>
        <taxon>Patiria</taxon>
    </lineage>
</organism>
<sequence length="307" mass="35070">MEGTTRTDSFHFSGNVSRLLVDGLTITNTKDLIIFLTGLIIAAFFVESLQRISRECFRKVPRPSQRDTQLKRRRSDRILLKEAVDETTTPQEEKSSWLEMGERNGHIQADKEVDRETSCCQGECDGVLEITEEDKETTALVGDKVTCCEDTCCEDTPELTEEQKMVRVEKMWKSLSLEVLNDRLEIYQTTCEERNDVRRNITRSDRVAFHILQTVLNMSKITTGYLFMLIVMTYNAWFLVCIVGGAGLGYLLFSSDLETLYADYAECYVMRKVKAAEDDAKRKKCSSAPCRSPSKKKHHGLKTPTQI</sequence>
<feature type="transmembrane region" description="Helical" evidence="4">
    <location>
        <begin position="32"/>
        <end position="49"/>
    </location>
</feature>
<dbReference type="InterPro" id="IPR007274">
    <property type="entry name" value="Cop_transporter"/>
</dbReference>
<dbReference type="Proteomes" id="UP000887568">
    <property type="component" value="Unplaced"/>
</dbReference>
<evidence type="ECO:0000256" key="3">
    <source>
        <dbReference type="ARBA" id="ARBA00023136"/>
    </source>
</evidence>
<keyword evidence="4" id="KW-0813">Transport</keyword>
<evidence type="ECO:0000256" key="1">
    <source>
        <dbReference type="ARBA" id="ARBA00022692"/>
    </source>
</evidence>
<evidence type="ECO:0000256" key="2">
    <source>
        <dbReference type="ARBA" id="ARBA00022989"/>
    </source>
</evidence>
<dbReference type="PANTHER" id="PTHR12483:SF115">
    <property type="entry name" value="COPPER TRANSPORT PROTEIN"/>
    <property type="match status" value="1"/>
</dbReference>